<dbReference type="PANTHER" id="PTHR31022">
    <property type="entry name" value="CENTRIOLE, CILIA AND SPINDLE-ASSOCIATED PROTEIN"/>
    <property type="match status" value="1"/>
</dbReference>
<feature type="compositionally biased region" description="Polar residues" evidence="1">
    <location>
        <begin position="253"/>
        <end position="272"/>
    </location>
</feature>
<sequence length="272" mass="31172">MGVKASPKKTEYSKQYKGPRWADHRFLKLWEDNVDYRVQRRRTEHSHTPWAWQQRWDSDTDSGSDDGAGAGGRPQTAPVDVWSNEEEQNRLPVDQKRDQEVQTPDRWASDRRAEVGRHAPGQGHDAGDIDVPPRPSEAKPTRGNLGKTRVISTKARPSRPISAPVRRRPPPQRPPLNPPFLPYGQGDRERITGDKRTFNVRASVRDNEEVYLSALRALRRREMQVKAALEARHRDAQRQVALSRSRSVPPPKSDSSQWRTEYQSNFQPQSAV</sequence>
<dbReference type="OrthoDB" id="6616361at2759"/>
<dbReference type="GO" id="GO:0035869">
    <property type="term" value="C:ciliary transition zone"/>
    <property type="evidence" value="ECO:0007669"/>
    <property type="project" value="TreeGrafter"/>
</dbReference>
<dbReference type="Pfam" id="PF15748">
    <property type="entry name" value="CCSAP"/>
    <property type="match status" value="1"/>
</dbReference>
<dbReference type="PANTHER" id="PTHR31022:SF4">
    <property type="entry name" value="CENTRIOLE, CILIA AND SPINDLE-ASSOCIATED PROTEIN"/>
    <property type="match status" value="1"/>
</dbReference>
<gene>
    <name evidence="2" type="primary">Hypp9768</name>
    <name evidence="2" type="ORF">BLAG_LOCUS26414</name>
</gene>
<dbReference type="GO" id="GO:0036064">
    <property type="term" value="C:ciliary basal body"/>
    <property type="evidence" value="ECO:0007669"/>
    <property type="project" value="TreeGrafter"/>
</dbReference>
<dbReference type="Proteomes" id="UP000838412">
    <property type="component" value="Unassembled WGS sequence"/>
</dbReference>
<name>A0A8S4MPA8_BRALA</name>
<feature type="compositionally biased region" description="Pro residues" evidence="1">
    <location>
        <begin position="171"/>
        <end position="181"/>
    </location>
</feature>
<accession>A0A8S4MPA8</accession>
<dbReference type="AlphaFoldDB" id="A0A8S4MPA8"/>
<protein>
    <submittedName>
        <fullName evidence="2">Hypp9768 protein</fullName>
    </submittedName>
</protein>
<comment type="caution">
    <text evidence="2">The sequence shown here is derived from an EMBL/GenBank/DDBJ whole genome shotgun (WGS) entry which is preliminary data.</text>
</comment>
<proteinExistence type="predicted"/>
<feature type="compositionally biased region" description="Basic and acidic residues" evidence="1">
    <location>
        <begin position="107"/>
        <end position="117"/>
    </location>
</feature>
<dbReference type="InterPro" id="IPR029774">
    <property type="entry name" value="CSAP"/>
</dbReference>
<evidence type="ECO:0000313" key="3">
    <source>
        <dbReference type="Proteomes" id="UP000838412"/>
    </source>
</evidence>
<feature type="compositionally biased region" description="Basic and acidic residues" evidence="1">
    <location>
        <begin position="87"/>
        <end position="100"/>
    </location>
</feature>
<evidence type="ECO:0000313" key="2">
    <source>
        <dbReference type="EMBL" id="CAH1277694.1"/>
    </source>
</evidence>
<evidence type="ECO:0000256" key="1">
    <source>
        <dbReference type="SAM" id="MobiDB-lite"/>
    </source>
</evidence>
<organism evidence="2 3">
    <name type="scientific">Branchiostoma lanceolatum</name>
    <name type="common">Common lancelet</name>
    <name type="synonym">Amphioxus lanceolatum</name>
    <dbReference type="NCBI Taxonomy" id="7740"/>
    <lineage>
        <taxon>Eukaryota</taxon>
        <taxon>Metazoa</taxon>
        <taxon>Chordata</taxon>
        <taxon>Cephalochordata</taxon>
        <taxon>Leptocardii</taxon>
        <taxon>Amphioxiformes</taxon>
        <taxon>Branchiostomatidae</taxon>
        <taxon>Branchiostoma</taxon>
    </lineage>
</organism>
<reference evidence="2" key="1">
    <citation type="submission" date="2022-01" db="EMBL/GenBank/DDBJ databases">
        <authorList>
            <person name="Braso-Vives M."/>
        </authorList>
    </citation>
    <scope>NUCLEOTIDE SEQUENCE</scope>
</reference>
<dbReference type="GO" id="GO:0005819">
    <property type="term" value="C:spindle"/>
    <property type="evidence" value="ECO:0007669"/>
    <property type="project" value="TreeGrafter"/>
</dbReference>
<dbReference type="GO" id="GO:1901673">
    <property type="term" value="P:regulation of mitotic spindle assembly"/>
    <property type="evidence" value="ECO:0007669"/>
    <property type="project" value="TreeGrafter"/>
</dbReference>
<feature type="region of interest" description="Disordered" evidence="1">
    <location>
        <begin position="229"/>
        <end position="272"/>
    </location>
</feature>
<feature type="region of interest" description="Disordered" evidence="1">
    <location>
        <begin position="40"/>
        <end position="190"/>
    </location>
</feature>
<dbReference type="EMBL" id="CAKMNS010000446">
    <property type="protein sequence ID" value="CAH1277694.1"/>
    <property type="molecule type" value="Genomic_DNA"/>
</dbReference>
<dbReference type="GO" id="GO:0005814">
    <property type="term" value="C:centriole"/>
    <property type="evidence" value="ECO:0007669"/>
    <property type="project" value="TreeGrafter"/>
</dbReference>
<dbReference type="GO" id="GO:0008017">
    <property type="term" value="F:microtubule binding"/>
    <property type="evidence" value="ECO:0007669"/>
    <property type="project" value="TreeGrafter"/>
</dbReference>
<keyword evidence="3" id="KW-1185">Reference proteome</keyword>